<keyword evidence="4" id="KW-1185">Reference proteome</keyword>
<dbReference type="AlphaFoldDB" id="A0A7I8W9B1"/>
<dbReference type="InterPro" id="IPR018490">
    <property type="entry name" value="cNMP-bd_dom_sf"/>
</dbReference>
<accession>A0A7I8W9B1</accession>
<protein>
    <submittedName>
        <fullName evidence="3">DgyrCDS12972</fullName>
    </submittedName>
</protein>
<feature type="region of interest" description="Disordered" evidence="1">
    <location>
        <begin position="1"/>
        <end position="42"/>
    </location>
</feature>
<dbReference type="EMBL" id="CAJFCJ010000022">
    <property type="protein sequence ID" value="CAD5124710.1"/>
    <property type="molecule type" value="Genomic_DNA"/>
</dbReference>
<dbReference type="Pfam" id="PF00027">
    <property type="entry name" value="cNMP_binding"/>
    <property type="match status" value="1"/>
</dbReference>
<feature type="domain" description="Cyclic nucleotide-binding" evidence="2">
    <location>
        <begin position="202"/>
        <end position="298"/>
    </location>
</feature>
<dbReference type="PANTHER" id="PTHR23011:SF28">
    <property type="entry name" value="CYCLIC NUCLEOTIDE-BINDING DOMAIN CONTAINING PROTEIN"/>
    <property type="match status" value="1"/>
</dbReference>
<comment type="caution">
    <text evidence="3">The sequence shown here is derived from an EMBL/GenBank/DDBJ whole genome shotgun (WGS) entry which is preliminary data.</text>
</comment>
<dbReference type="SMART" id="SM00100">
    <property type="entry name" value="cNMP"/>
    <property type="match status" value="1"/>
</dbReference>
<feature type="region of interest" description="Disordered" evidence="1">
    <location>
        <begin position="418"/>
        <end position="470"/>
    </location>
</feature>
<sequence length="607" mass="69958">MEYRSASRTPISRPGSRLFTPTVEDVPRTPKNNTRPAAAKSSFYHNISKQANPPRNEVESQYVGLFADQDQAFTFIYKTARRVIICHTWMQIIMQFKRKLERQVRTFYDLANELEEQTTYKSMEENKLEFDPKYFQAKKEISLPYDVKYALTLISNARTPEMIQRILHGLQRLDAYSDYPLHLQERLARVAWFMEVTPKRLILKEGHSAENFYFILSGVAAVTKKKLGPYGYENETVGRLVRGQSFGEVALLHHSKRTASIESVSKMNLLVIARDDFLDIFYSSKDDNEPEHLKFCRTISWMKTWPIHLMMEHPKECIFHYFKRGTVVVPDSLKNEFVILVKSGNCVVMKNLMAAKPKIVKQIPPSSSQLFLPRLGIAEQRPRIDSRLSSSKTCNTARKSKLCNIDVFLNKLDESETSREGSFSSNFKVRPDTAPDINLSSNSTQPGMSNSKFSQNRPGGSRSGHTKIGMSSGKHYKFVSEFDEKIPSNMIWVPLERADDDATVVVQLKKLRPGDAFGLENIELENEQRTDDPKVSVTLVSNGAELIMIGRHFFQKHMDEHIKRYLREQIRPYPSNDRLQANLQVEINWENHRKSAVQNLLDSIKKY</sequence>
<dbReference type="Proteomes" id="UP000549394">
    <property type="component" value="Unassembled WGS sequence"/>
</dbReference>
<feature type="compositionally biased region" description="Polar residues" evidence="1">
    <location>
        <begin position="438"/>
        <end position="458"/>
    </location>
</feature>
<evidence type="ECO:0000259" key="2">
    <source>
        <dbReference type="PROSITE" id="PS50042"/>
    </source>
</evidence>
<organism evidence="3 4">
    <name type="scientific">Dimorphilus gyrociliatus</name>
    <dbReference type="NCBI Taxonomy" id="2664684"/>
    <lineage>
        <taxon>Eukaryota</taxon>
        <taxon>Metazoa</taxon>
        <taxon>Spiralia</taxon>
        <taxon>Lophotrochozoa</taxon>
        <taxon>Annelida</taxon>
        <taxon>Polychaeta</taxon>
        <taxon>Polychaeta incertae sedis</taxon>
        <taxon>Dinophilidae</taxon>
        <taxon>Dimorphilus</taxon>
    </lineage>
</organism>
<evidence type="ECO:0000313" key="3">
    <source>
        <dbReference type="EMBL" id="CAD5124710.1"/>
    </source>
</evidence>
<dbReference type="OrthoDB" id="166212at2759"/>
<dbReference type="PROSITE" id="PS00889">
    <property type="entry name" value="CNMP_BINDING_2"/>
    <property type="match status" value="1"/>
</dbReference>
<dbReference type="InterPro" id="IPR000595">
    <property type="entry name" value="cNMP-bd_dom"/>
</dbReference>
<dbReference type="PANTHER" id="PTHR23011">
    <property type="entry name" value="CYCLIC NUCLEOTIDE-BINDING DOMAIN CONTAINING PROTEIN"/>
    <property type="match status" value="1"/>
</dbReference>
<proteinExistence type="predicted"/>
<dbReference type="Gene3D" id="2.60.120.10">
    <property type="entry name" value="Jelly Rolls"/>
    <property type="match status" value="1"/>
</dbReference>
<evidence type="ECO:0000256" key="1">
    <source>
        <dbReference type="SAM" id="MobiDB-lite"/>
    </source>
</evidence>
<reference evidence="3 4" key="1">
    <citation type="submission" date="2020-08" db="EMBL/GenBank/DDBJ databases">
        <authorList>
            <person name="Hejnol A."/>
        </authorList>
    </citation>
    <scope>NUCLEOTIDE SEQUENCE [LARGE SCALE GENOMIC DNA]</scope>
</reference>
<dbReference type="PROSITE" id="PS50042">
    <property type="entry name" value="CNMP_BINDING_3"/>
    <property type="match status" value="1"/>
</dbReference>
<dbReference type="SUPFAM" id="SSF51206">
    <property type="entry name" value="cAMP-binding domain-like"/>
    <property type="match status" value="2"/>
</dbReference>
<feature type="compositionally biased region" description="Polar residues" evidence="1">
    <location>
        <begin position="1"/>
        <end position="10"/>
    </location>
</feature>
<dbReference type="InterPro" id="IPR018488">
    <property type="entry name" value="cNMP-bd_CS"/>
</dbReference>
<name>A0A7I8W9B1_9ANNE</name>
<dbReference type="CDD" id="cd00038">
    <property type="entry name" value="CAP_ED"/>
    <property type="match status" value="1"/>
</dbReference>
<gene>
    <name evidence="3" type="ORF">DGYR_LOCUS12208</name>
</gene>
<dbReference type="InterPro" id="IPR014710">
    <property type="entry name" value="RmlC-like_jellyroll"/>
</dbReference>
<evidence type="ECO:0000313" key="4">
    <source>
        <dbReference type="Proteomes" id="UP000549394"/>
    </source>
</evidence>